<organism evidence="10 11">
    <name type="scientific">Gigaspora margarita</name>
    <dbReference type="NCBI Taxonomy" id="4874"/>
    <lineage>
        <taxon>Eukaryota</taxon>
        <taxon>Fungi</taxon>
        <taxon>Fungi incertae sedis</taxon>
        <taxon>Mucoromycota</taxon>
        <taxon>Glomeromycotina</taxon>
        <taxon>Glomeromycetes</taxon>
        <taxon>Diversisporales</taxon>
        <taxon>Gigasporaceae</taxon>
        <taxon>Gigaspora</taxon>
    </lineage>
</organism>
<dbReference type="Pfam" id="PF05875">
    <property type="entry name" value="Ceramidase"/>
    <property type="match status" value="1"/>
</dbReference>
<feature type="binding site" evidence="8">
    <location>
        <position position="245"/>
    </location>
    <ligand>
        <name>Zn(2+)</name>
        <dbReference type="ChEBI" id="CHEBI:29105"/>
        <note>catalytic</note>
    </ligand>
</feature>
<feature type="transmembrane region" description="Helical" evidence="9">
    <location>
        <begin position="83"/>
        <end position="107"/>
    </location>
</feature>
<dbReference type="EMBL" id="WTPW01000127">
    <property type="protein sequence ID" value="KAF0544201.1"/>
    <property type="molecule type" value="Genomic_DNA"/>
</dbReference>
<evidence type="ECO:0000256" key="1">
    <source>
        <dbReference type="ARBA" id="ARBA00004141"/>
    </source>
</evidence>
<dbReference type="Proteomes" id="UP000439903">
    <property type="component" value="Unassembled WGS sequence"/>
</dbReference>
<gene>
    <name evidence="10" type="ORF">F8M41_003023</name>
</gene>
<dbReference type="InterPro" id="IPR008901">
    <property type="entry name" value="ACER"/>
</dbReference>
<keyword evidence="4" id="KW-0378">Hydrolase</keyword>
<evidence type="ECO:0000256" key="8">
    <source>
        <dbReference type="PIRSR" id="PIRSR608901-2"/>
    </source>
</evidence>
<feature type="binding site" evidence="8">
    <location>
        <position position="241"/>
    </location>
    <ligand>
        <name>Zn(2+)</name>
        <dbReference type="ChEBI" id="CHEBI:29105"/>
        <note>catalytic</note>
    </ligand>
</feature>
<feature type="transmembrane region" description="Helical" evidence="9">
    <location>
        <begin position="137"/>
        <end position="159"/>
    </location>
</feature>
<feature type="binding site" evidence="7">
    <location>
        <position position="52"/>
    </location>
    <ligand>
        <name>Ca(2+)</name>
        <dbReference type="ChEBI" id="CHEBI:29108"/>
    </ligand>
</feature>
<keyword evidence="6 9" id="KW-0472">Membrane</keyword>
<comment type="caution">
    <text evidence="10">The sequence shown here is derived from an EMBL/GenBank/DDBJ whole genome shotgun (WGS) entry which is preliminary data.</text>
</comment>
<evidence type="ECO:0000256" key="7">
    <source>
        <dbReference type="PIRSR" id="PIRSR608901-1"/>
    </source>
</evidence>
<keyword evidence="3 9" id="KW-0812">Transmembrane</keyword>
<feature type="transmembrane region" description="Helical" evidence="9">
    <location>
        <begin position="53"/>
        <end position="71"/>
    </location>
</feature>
<name>A0A8H4AYC4_GIGMA</name>
<dbReference type="GO" id="GO:0046514">
    <property type="term" value="P:ceramide catabolic process"/>
    <property type="evidence" value="ECO:0007669"/>
    <property type="project" value="TreeGrafter"/>
</dbReference>
<dbReference type="PANTHER" id="PTHR46187">
    <property type="entry name" value="ALKALINE CERAMIDASE 3"/>
    <property type="match status" value="1"/>
</dbReference>
<feature type="binding site" evidence="7">
    <location>
        <position position="39"/>
    </location>
    <ligand>
        <name>Ca(2+)</name>
        <dbReference type="ChEBI" id="CHEBI:29108"/>
    </ligand>
</feature>
<dbReference type="AlphaFoldDB" id="A0A8H4AYC4"/>
<dbReference type="GO" id="GO:0046872">
    <property type="term" value="F:metal ion binding"/>
    <property type="evidence" value="ECO:0007669"/>
    <property type="project" value="UniProtKB-KW"/>
</dbReference>
<evidence type="ECO:0000256" key="6">
    <source>
        <dbReference type="ARBA" id="ARBA00023136"/>
    </source>
</evidence>
<accession>A0A8H4AYC4</accession>
<comment type="subcellular location">
    <subcellularLocation>
        <location evidence="1">Membrane</location>
        <topology evidence="1">Multi-pass membrane protein</topology>
    </subcellularLocation>
</comment>
<keyword evidence="5 9" id="KW-1133">Transmembrane helix</keyword>
<sequence length="308" mass="36341">MNWMIKNQYISTHINRMVKAIKFENEHPFWGQRTATLDWCEENYIVNEYIAEFINTTTNLIFFCLCFFGIYTTVKYGLEKRFILAYAGILLVGIGSWCFHMTLLYQFQLLDELPMIYGTCILMHNIFETGPKRKYGLYLPLALITYAISITIMYLYVVIPIFHQITYAMLVTVLNFRSYYIVDKLPKDSQLRTSMQSLLFKAWTIFGLGFLAWNVDNIACDYLRSARQKVGRPAGYLLEFHGWWHVFTAIGTHYWIVFNQYVRLILLGEANNWDIKWTIGFIPYVARSLENNVKHKLNTFNGYFPSHL</sequence>
<dbReference type="GO" id="GO:0016811">
    <property type="term" value="F:hydrolase activity, acting on carbon-nitrogen (but not peptide) bonds, in linear amides"/>
    <property type="evidence" value="ECO:0007669"/>
    <property type="project" value="InterPro"/>
</dbReference>
<proteinExistence type="inferred from homology"/>
<protein>
    <submittedName>
        <fullName evidence="10">Alkaline ceramidase</fullName>
    </submittedName>
</protein>
<evidence type="ECO:0000256" key="5">
    <source>
        <dbReference type="ARBA" id="ARBA00022989"/>
    </source>
</evidence>
<feature type="binding site" evidence="7">
    <location>
        <position position="43"/>
    </location>
    <ligand>
        <name>Ca(2+)</name>
        <dbReference type="ChEBI" id="CHEBI:29108"/>
    </ligand>
</feature>
<keyword evidence="7" id="KW-0106">Calcium</keyword>
<comment type="cofactor">
    <cofactor evidence="8">
        <name>Zn(2+)</name>
        <dbReference type="ChEBI" id="CHEBI:29105"/>
    </cofactor>
</comment>
<evidence type="ECO:0000256" key="2">
    <source>
        <dbReference type="ARBA" id="ARBA00009780"/>
    </source>
</evidence>
<reference evidence="10 11" key="1">
    <citation type="journal article" date="2019" name="Environ. Microbiol.">
        <title>At the nexus of three kingdoms: the genome of the mycorrhizal fungus Gigaspora margarita provides insights into plant, endobacterial and fungal interactions.</title>
        <authorList>
            <person name="Venice F."/>
            <person name="Ghignone S."/>
            <person name="Salvioli di Fossalunga A."/>
            <person name="Amselem J."/>
            <person name="Novero M."/>
            <person name="Xianan X."/>
            <person name="Sedzielewska Toro K."/>
            <person name="Morin E."/>
            <person name="Lipzen A."/>
            <person name="Grigoriev I.V."/>
            <person name="Henrissat B."/>
            <person name="Martin F.M."/>
            <person name="Bonfante P."/>
        </authorList>
    </citation>
    <scope>NUCLEOTIDE SEQUENCE [LARGE SCALE GENOMIC DNA]</scope>
    <source>
        <strain evidence="10 11">BEG34</strain>
    </source>
</reference>
<evidence type="ECO:0000256" key="4">
    <source>
        <dbReference type="ARBA" id="ARBA00022801"/>
    </source>
</evidence>
<evidence type="ECO:0000256" key="9">
    <source>
        <dbReference type="SAM" id="Phobius"/>
    </source>
</evidence>
<keyword evidence="11" id="KW-1185">Reference proteome</keyword>
<evidence type="ECO:0000313" key="10">
    <source>
        <dbReference type="EMBL" id="KAF0544201.1"/>
    </source>
</evidence>
<feature type="binding site" evidence="8">
    <location>
        <position position="100"/>
    </location>
    <ligand>
        <name>Zn(2+)</name>
        <dbReference type="ChEBI" id="CHEBI:29105"/>
        <note>catalytic</note>
    </ligand>
</feature>
<feature type="binding site" evidence="7">
    <location>
        <position position="38"/>
    </location>
    <ligand>
        <name>Ca(2+)</name>
        <dbReference type="ChEBI" id="CHEBI:29108"/>
    </ligand>
</feature>
<evidence type="ECO:0000256" key="3">
    <source>
        <dbReference type="ARBA" id="ARBA00022692"/>
    </source>
</evidence>
<keyword evidence="7" id="KW-0479">Metal-binding</keyword>
<evidence type="ECO:0000313" key="11">
    <source>
        <dbReference type="Proteomes" id="UP000439903"/>
    </source>
</evidence>
<dbReference type="PANTHER" id="PTHR46187:SF3">
    <property type="entry name" value="ALKALINE CERAMIDASE 3"/>
    <property type="match status" value="1"/>
</dbReference>
<dbReference type="OrthoDB" id="187171at2759"/>
<dbReference type="GO" id="GO:0005789">
    <property type="term" value="C:endoplasmic reticulum membrane"/>
    <property type="evidence" value="ECO:0007669"/>
    <property type="project" value="TreeGrafter"/>
</dbReference>
<keyword evidence="8" id="KW-0862">Zinc</keyword>
<feature type="transmembrane region" description="Helical" evidence="9">
    <location>
        <begin position="198"/>
        <end position="215"/>
    </location>
</feature>
<dbReference type="GO" id="GO:0046513">
    <property type="term" value="P:ceramide biosynthetic process"/>
    <property type="evidence" value="ECO:0007669"/>
    <property type="project" value="TreeGrafter"/>
</dbReference>
<feature type="binding site" evidence="7">
    <location>
        <position position="41"/>
    </location>
    <ligand>
        <name>Ca(2+)</name>
        <dbReference type="ChEBI" id="CHEBI:29108"/>
    </ligand>
</feature>
<comment type="similarity">
    <text evidence="2">Belongs to the alkaline ceramidase family.</text>
</comment>
<feature type="transmembrane region" description="Helical" evidence="9">
    <location>
        <begin position="165"/>
        <end position="182"/>
    </location>
</feature>